<reference evidence="2 3" key="1">
    <citation type="submission" date="2014-04" db="EMBL/GenBank/DDBJ databases">
        <authorList>
            <consortium name="DOE Joint Genome Institute"/>
            <person name="Kuo A."/>
            <person name="Tarkka M."/>
            <person name="Buscot F."/>
            <person name="Kohler A."/>
            <person name="Nagy L.G."/>
            <person name="Floudas D."/>
            <person name="Copeland A."/>
            <person name="Barry K.W."/>
            <person name="Cichocki N."/>
            <person name="Veneault-Fourrey C."/>
            <person name="LaButti K."/>
            <person name="Lindquist E.A."/>
            <person name="Lipzen A."/>
            <person name="Lundell T."/>
            <person name="Morin E."/>
            <person name="Murat C."/>
            <person name="Sun H."/>
            <person name="Tunlid A."/>
            <person name="Henrissat B."/>
            <person name="Grigoriev I.V."/>
            <person name="Hibbett D.S."/>
            <person name="Martin F."/>
            <person name="Nordberg H.P."/>
            <person name="Cantor M.N."/>
            <person name="Hua S.X."/>
        </authorList>
    </citation>
    <scope>NUCLEOTIDE SEQUENCE [LARGE SCALE GENOMIC DNA]</scope>
    <source>
        <strain evidence="2 3">F 1598</strain>
    </source>
</reference>
<dbReference type="HOGENOM" id="CLU_142629_0_0_1"/>
<feature type="non-terminal residue" evidence="2">
    <location>
        <position position="124"/>
    </location>
</feature>
<dbReference type="OrthoDB" id="7344096at2759"/>
<dbReference type="AlphaFoldDB" id="A0A0C3F5U1"/>
<reference evidence="3" key="2">
    <citation type="submission" date="2015-01" db="EMBL/GenBank/DDBJ databases">
        <title>Evolutionary Origins and Diversification of the Mycorrhizal Mutualists.</title>
        <authorList>
            <consortium name="DOE Joint Genome Institute"/>
            <consortium name="Mycorrhizal Genomics Consortium"/>
            <person name="Kohler A."/>
            <person name="Kuo A."/>
            <person name="Nagy L.G."/>
            <person name="Floudas D."/>
            <person name="Copeland A."/>
            <person name="Barry K.W."/>
            <person name="Cichocki N."/>
            <person name="Veneault-Fourrey C."/>
            <person name="LaButti K."/>
            <person name="Lindquist E.A."/>
            <person name="Lipzen A."/>
            <person name="Lundell T."/>
            <person name="Morin E."/>
            <person name="Murat C."/>
            <person name="Riley R."/>
            <person name="Ohm R."/>
            <person name="Sun H."/>
            <person name="Tunlid A."/>
            <person name="Henrissat B."/>
            <person name="Grigoriev I.V."/>
            <person name="Hibbett D.S."/>
            <person name="Martin F."/>
        </authorList>
    </citation>
    <scope>NUCLEOTIDE SEQUENCE [LARGE SCALE GENOMIC DNA]</scope>
    <source>
        <strain evidence="3">F 1598</strain>
    </source>
</reference>
<protein>
    <submittedName>
        <fullName evidence="2">Uncharacterized protein</fullName>
    </submittedName>
</protein>
<dbReference type="EMBL" id="KN833047">
    <property type="protein sequence ID" value="KIM75394.1"/>
    <property type="molecule type" value="Genomic_DNA"/>
</dbReference>
<feature type="region of interest" description="Disordered" evidence="1">
    <location>
        <begin position="51"/>
        <end position="70"/>
    </location>
</feature>
<feature type="non-terminal residue" evidence="2">
    <location>
        <position position="1"/>
    </location>
</feature>
<gene>
    <name evidence="2" type="ORF">PILCRDRAFT_30598</name>
</gene>
<name>A0A0C3F5U1_PILCF</name>
<evidence type="ECO:0000256" key="1">
    <source>
        <dbReference type="SAM" id="MobiDB-lite"/>
    </source>
</evidence>
<sequence length="124" mass="13856">LNYLVKIDDKGKLRWARNNELVDTSSGRWIDAGGGQGIVPEDVAKQVENVSPRGSFDSVPSVSADSSLSPEQGDIATHYVSDTKDKSRVTRLIKRHLTVHGMMDRLLRKTVQKNTWIYVSDKNC</sequence>
<dbReference type="Proteomes" id="UP000054166">
    <property type="component" value="Unassembled WGS sequence"/>
</dbReference>
<evidence type="ECO:0000313" key="3">
    <source>
        <dbReference type="Proteomes" id="UP000054166"/>
    </source>
</evidence>
<evidence type="ECO:0000313" key="2">
    <source>
        <dbReference type="EMBL" id="KIM75394.1"/>
    </source>
</evidence>
<accession>A0A0C3F5U1</accession>
<feature type="compositionally biased region" description="Low complexity" evidence="1">
    <location>
        <begin position="55"/>
        <end position="70"/>
    </location>
</feature>
<dbReference type="STRING" id="765440.A0A0C3F5U1"/>
<dbReference type="InParanoid" id="A0A0C3F5U1"/>
<organism evidence="2 3">
    <name type="scientific">Piloderma croceum (strain F 1598)</name>
    <dbReference type="NCBI Taxonomy" id="765440"/>
    <lineage>
        <taxon>Eukaryota</taxon>
        <taxon>Fungi</taxon>
        <taxon>Dikarya</taxon>
        <taxon>Basidiomycota</taxon>
        <taxon>Agaricomycotina</taxon>
        <taxon>Agaricomycetes</taxon>
        <taxon>Agaricomycetidae</taxon>
        <taxon>Atheliales</taxon>
        <taxon>Atheliaceae</taxon>
        <taxon>Piloderma</taxon>
    </lineage>
</organism>
<proteinExistence type="predicted"/>
<keyword evidence="3" id="KW-1185">Reference proteome</keyword>